<evidence type="ECO:0000256" key="6">
    <source>
        <dbReference type="RuleBase" id="RU364082"/>
    </source>
</evidence>
<dbReference type="Pfam" id="PF04321">
    <property type="entry name" value="RmlD_sub_bind"/>
    <property type="match status" value="1"/>
</dbReference>
<evidence type="ECO:0000259" key="7">
    <source>
        <dbReference type="Pfam" id="PF04321"/>
    </source>
</evidence>
<sequence length="289" mass="31006">MIGFGLWSYFRASGVHEAVASARSTRDAAAFRRFGDGLLYISGHLATDGEIDALFAATSPDVVVNCAGVTFHTEQGMDPLVAIPANAVLPHRLHAAARRIGARLIHITTDCVYKGDRGHYSEGDEPDAPGLYGRSKVLGEIADADDALTIRTSTVGFELSSARGLLGWFLAQQGKLKGFTRAYFSGLATPELGRAIERYVLTDQSLCGLYHVAGPKISKFELLTLFKEAFGSTVEIVSDDELAIDRSLDGSKFSSKTGYAAPSWEDMVAQIVDFAPSYPESAATSCQRG</sequence>
<evidence type="ECO:0000256" key="2">
    <source>
        <dbReference type="ARBA" id="ARBA00010944"/>
    </source>
</evidence>
<proteinExistence type="inferred from homology"/>
<comment type="catalytic activity">
    <reaction evidence="5 6">
        <text>dTDP-beta-L-rhamnose + NADP(+) = dTDP-4-dehydro-beta-L-rhamnose + NADPH + H(+)</text>
        <dbReference type="Rhea" id="RHEA:21796"/>
        <dbReference type="ChEBI" id="CHEBI:15378"/>
        <dbReference type="ChEBI" id="CHEBI:57510"/>
        <dbReference type="ChEBI" id="CHEBI:57783"/>
        <dbReference type="ChEBI" id="CHEBI:58349"/>
        <dbReference type="ChEBI" id="CHEBI:62830"/>
        <dbReference type="EC" id="1.1.1.133"/>
    </reaction>
</comment>
<dbReference type="Gene3D" id="3.40.50.720">
    <property type="entry name" value="NAD(P)-binding Rossmann-like Domain"/>
    <property type="match status" value="1"/>
</dbReference>
<protein>
    <recommendedName>
        <fullName evidence="4 6">dTDP-4-dehydrorhamnose reductase</fullName>
        <ecNumber evidence="3 6">1.1.1.133</ecNumber>
    </recommendedName>
</protein>
<comment type="pathway">
    <text evidence="1 6">Carbohydrate biosynthesis; dTDP-L-rhamnose biosynthesis.</text>
</comment>
<evidence type="ECO:0000256" key="1">
    <source>
        <dbReference type="ARBA" id="ARBA00004781"/>
    </source>
</evidence>
<dbReference type="CDD" id="cd05254">
    <property type="entry name" value="dTDP_HR_like_SDR_e"/>
    <property type="match status" value="1"/>
</dbReference>
<dbReference type="SUPFAM" id="SSF51735">
    <property type="entry name" value="NAD(P)-binding Rossmann-fold domains"/>
    <property type="match status" value="1"/>
</dbReference>
<dbReference type="PANTHER" id="PTHR10491">
    <property type="entry name" value="DTDP-4-DEHYDRORHAMNOSE REDUCTASE"/>
    <property type="match status" value="1"/>
</dbReference>
<keyword evidence="9" id="KW-1185">Reference proteome</keyword>
<comment type="function">
    <text evidence="6">Catalyzes the reduction of dTDP-6-deoxy-L-lyxo-4-hexulose to yield dTDP-L-rhamnose.</text>
</comment>
<reference evidence="8 9" key="1">
    <citation type="submission" date="2019-12" db="EMBL/GenBank/DDBJ databases">
        <title>Genomic-based taxomic classification of the family Erythrobacteraceae.</title>
        <authorList>
            <person name="Xu L."/>
        </authorList>
    </citation>
    <scope>NUCLEOTIDE SEQUENCE [LARGE SCALE GENOMIC DNA]</scope>
    <source>
        <strain evidence="8 9">MCCC 1K01500</strain>
    </source>
</reference>
<dbReference type="EC" id="1.1.1.133" evidence="3 6"/>
<comment type="cofactor">
    <cofactor evidence="6">
        <name>Mg(2+)</name>
        <dbReference type="ChEBI" id="CHEBI:18420"/>
    </cofactor>
    <text evidence="6">Binds 1 Mg(2+) ion per monomer.</text>
</comment>
<keyword evidence="6" id="KW-0521">NADP</keyword>
<name>A0A6I4SWY6_9SPHN</name>
<dbReference type="InterPro" id="IPR029903">
    <property type="entry name" value="RmlD-like-bd"/>
</dbReference>
<feature type="domain" description="RmlD-like substrate binding" evidence="7">
    <location>
        <begin position="49"/>
        <end position="155"/>
    </location>
</feature>
<comment type="similarity">
    <text evidence="2 6">Belongs to the dTDP-4-dehydrorhamnose reductase family.</text>
</comment>
<dbReference type="InterPro" id="IPR005913">
    <property type="entry name" value="dTDP_dehydrorham_reduct"/>
</dbReference>
<accession>A0A6I4SWY6</accession>
<dbReference type="EMBL" id="WTYM01000052">
    <property type="protein sequence ID" value="MXO60555.1"/>
    <property type="molecule type" value="Genomic_DNA"/>
</dbReference>
<evidence type="ECO:0000313" key="8">
    <source>
        <dbReference type="EMBL" id="MXO60555.1"/>
    </source>
</evidence>
<evidence type="ECO:0000256" key="4">
    <source>
        <dbReference type="ARBA" id="ARBA00017099"/>
    </source>
</evidence>
<dbReference type="GO" id="GO:0019305">
    <property type="term" value="P:dTDP-rhamnose biosynthetic process"/>
    <property type="evidence" value="ECO:0007669"/>
    <property type="project" value="UniProtKB-UniPathway"/>
</dbReference>
<keyword evidence="6" id="KW-0560">Oxidoreductase</keyword>
<dbReference type="AlphaFoldDB" id="A0A6I4SWY6"/>
<dbReference type="GO" id="GO:0005829">
    <property type="term" value="C:cytosol"/>
    <property type="evidence" value="ECO:0007669"/>
    <property type="project" value="TreeGrafter"/>
</dbReference>
<dbReference type="Proteomes" id="UP000433652">
    <property type="component" value="Unassembled WGS sequence"/>
</dbReference>
<dbReference type="GO" id="GO:0008831">
    <property type="term" value="F:dTDP-4-dehydrorhamnose reductase activity"/>
    <property type="evidence" value="ECO:0007669"/>
    <property type="project" value="UniProtKB-EC"/>
</dbReference>
<evidence type="ECO:0000313" key="9">
    <source>
        <dbReference type="Proteomes" id="UP000433652"/>
    </source>
</evidence>
<dbReference type="OrthoDB" id="9803892at2"/>
<evidence type="ECO:0000256" key="5">
    <source>
        <dbReference type="ARBA" id="ARBA00048200"/>
    </source>
</evidence>
<comment type="caution">
    <text evidence="8">The sequence shown here is derived from an EMBL/GenBank/DDBJ whole genome shotgun (WGS) entry which is preliminary data.</text>
</comment>
<dbReference type="UniPathway" id="UPA00124"/>
<evidence type="ECO:0000256" key="3">
    <source>
        <dbReference type="ARBA" id="ARBA00012929"/>
    </source>
</evidence>
<dbReference type="PANTHER" id="PTHR10491:SF4">
    <property type="entry name" value="METHIONINE ADENOSYLTRANSFERASE 2 SUBUNIT BETA"/>
    <property type="match status" value="1"/>
</dbReference>
<dbReference type="InterPro" id="IPR036291">
    <property type="entry name" value="NAD(P)-bd_dom_sf"/>
</dbReference>
<organism evidence="8 9">
    <name type="scientific">Croceibacterium salegens</name>
    <dbReference type="NCBI Taxonomy" id="1737568"/>
    <lineage>
        <taxon>Bacteria</taxon>
        <taxon>Pseudomonadati</taxon>
        <taxon>Pseudomonadota</taxon>
        <taxon>Alphaproteobacteria</taxon>
        <taxon>Sphingomonadales</taxon>
        <taxon>Erythrobacteraceae</taxon>
        <taxon>Croceibacterium</taxon>
    </lineage>
</organism>
<gene>
    <name evidence="8" type="ORF">GRI89_13500</name>
</gene>